<dbReference type="RefSeq" id="WP_015961198.1">
    <property type="nucleotide sequence ID" value="NC_008639.1"/>
</dbReference>
<evidence type="ECO:0000256" key="18">
    <source>
        <dbReference type="ARBA" id="ARBA00030800"/>
    </source>
</evidence>
<keyword evidence="12 22" id="KW-0418">Kinase</keyword>
<dbReference type="AlphaFoldDB" id="A1BJU4"/>
<evidence type="ECO:0000256" key="11">
    <source>
        <dbReference type="ARBA" id="ARBA00022741"/>
    </source>
</evidence>
<dbReference type="PROSITE" id="PS50113">
    <property type="entry name" value="PAC"/>
    <property type="match status" value="1"/>
</dbReference>
<keyword evidence="23" id="KW-1185">Reference proteome</keyword>
<dbReference type="InterPro" id="IPR005467">
    <property type="entry name" value="His_kinase_dom"/>
</dbReference>
<keyword evidence="11" id="KW-0547">Nucleotide-binding</keyword>
<dbReference type="Gene3D" id="1.20.5.1930">
    <property type="match status" value="1"/>
</dbReference>
<dbReference type="OrthoDB" id="9800369at2"/>
<dbReference type="GO" id="GO:0051539">
    <property type="term" value="F:4 iron, 4 sulfur cluster binding"/>
    <property type="evidence" value="ECO:0007669"/>
    <property type="project" value="UniProtKB-KW"/>
</dbReference>
<organism evidence="22 23">
    <name type="scientific">Chlorobium phaeobacteroides (strain DSM 266 / SMG 266 / 2430)</name>
    <dbReference type="NCBI Taxonomy" id="290317"/>
    <lineage>
        <taxon>Bacteria</taxon>
        <taxon>Pseudomonadati</taxon>
        <taxon>Chlorobiota</taxon>
        <taxon>Chlorobiia</taxon>
        <taxon>Chlorobiales</taxon>
        <taxon>Chlorobiaceae</taxon>
        <taxon>Chlorobium/Pelodictyon group</taxon>
        <taxon>Chlorobium</taxon>
    </lineage>
</organism>
<dbReference type="NCBIfam" id="TIGR00229">
    <property type="entry name" value="sensory_box"/>
    <property type="match status" value="1"/>
</dbReference>
<evidence type="ECO:0000256" key="10">
    <source>
        <dbReference type="ARBA" id="ARBA00022723"/>
    </source>
</evidence>
<comment type="subcellular location">
    <subcellularLocation>
        <location evidence="3">Cytoplasm</location>
    </subcellularLocation>
</comment>
<keyword evidence="7" id="KW-0963">Cytoplasm</keyword>
<keyword evidence="6" id="KW-0004">4Fe-4S</keyword>
<keyword evidence="14" id="KW-0408">Iron</keyword>
<evidence type="ECO:0000256" key="9">
    <source>
        <dbReference type="ARBA" id="ARBA00022679"/>
    </source>
</evidence>
<evidence type="ECO:0000256" key="8">
    <source>
        <dbReference type="ARBA" id="ARBA00022553"/>
    </source>
</evidence>
<dbReference type="SMART" id="SM00086">
    <property type="entry name" value="PAC"/>
    <property type="match status" value="1"/>
</dbReference>
<keyword evidence="10" id="KW-0479">Metal-binding</keyword>
<feature type="domain" description="PAC" evidence="21">
    <location>
        <begin position="277"/>
        <end position="327"/>
    </location>
</feature>
<evidence type="ECO:0000259" key="19">
    <source>
        <dbReference type="PROSITE" id="PS50109"/>
    </source>
</evidence>
<evidence type="ECO:0000256" key="15">
    <source>
        <dbReference type="ARBA" id="ARBA00023012"/>
    </source>
</evidence>
<dbReference type="InterPro" id="IPR003594">
    <property type="entry name" value="HATPase_dom"/>
</dbReference>
<dbReference type="EC" id="2.7.13.3" evidence="4"/>
<dbReference type="Proteomes" id="UP000008701">
    <property type="component" value="Chromosome"/>
</dbReference>
<dbReference type="GO" id="GO:0046872">
    <property type="term" value="F:metal ion binding"/>
    <property type="evidence" value="ECO:0007669"/>
    <property type="project" value="UniProtKB-KW"/>
</dbReference>
<dbReference type="GO" id="GO:0016020">
    <property type="term" value="C:membrane"/>
    <property type="evidence" value="ECO:0007669"/>
    <property type="project" value="InterPro"/>
</dbReference>
<feature type="domain" description="Histidine kinase" evidence="19">
    <location>
        <begin position="469"/>
        <end position="554"/>
    </location>
</feature>
<dbReference type="Pfam" id="PF07730">
    <property type="entry name" value="HisKA_3"/>
    <property type="match status" value="1"/>
</dbReference>
<evidence type="ECO:0000256" key="7">
    <source>
        <dbReference type="ARBA" id="ARBA00022490"/>
    </source>
</evidence>
<evidence type="ECO:0000256" key="5">
    <source>
        <dbReference type="ARBA" id="ARBA00017322"/>
    </source>
</evidence>
<dbReference type="CDD" id="cd00130">
    <property type="entry name" value="PAS"/>
    <property type="match status" value="2"/>
</dbReference>
<keyword evidence="8" id="KW-0597">Phosphoprotein</keyword>
<dbReference type="PANTHER" id="PTHR24421">
    <property type="entry name" value="NITRATE/NITRITE SENSOR PROTEIN NARX-RELATED"/>
    <property type="match status" value="1"/>
</dbReference>
<dbReference type="EMBL" id="CP000492">
    <property type="protein sequence ID" value="ABL66671.1"/>
    <property type="molecule type" value="Genomic_DNA"/>
</dbReference>
<gene>
    <name evidence="22" type="ordered locus">Cpha266_2687</name>
</gene>
<dbReference type="Pfam" id="PF08447">
    <property type="entry name" value="PAS_3"/>
    <property type="match status" value="1"/>
</dbReference>
<dbReference type="Gene3D" id="3.30.565.10">
    <property type="entry name" value="Histidine kinase-like ATPase, C-terminal domain"/>
    <property type="match status" value="1"/>
</dbReference>
<dbReference type="GO" id="GO:0046983">
    <property type="term" value="F:protein dimerization activity"/>
    <property type="evidence" value="ECO:0007669"/>
    <property type="project" value="InterPro"/>
</dbReference>
<evidence type="ECO:0000256" key="12">
    <source>
        <dbReference type="ARBA" id="ARBA00022777"/>
    </source>
</evidence>
<protein>
    <recommendedName>
        <fullName evidence="5">Oxygen sensor histidine kinase NreB</fullName>
        <ecNumber evidence="4">2.7.13.3</ecNumber>
    </recommendedName>
    <alternativeName>
        <fullName evidence="18">Nitrogen regulation protein B</fullName>
    </alternativeName>
</protein>
<dbReference type="InterPro" id="IPR050482">
    <property type="entry name" value="Sensor_HK_TwoCompSys"/>
</dbReference>
<dbReference type="InterPro" id="IPR004358">
    <property type="entry name" value="Sig_transdc_His_kin-like_C"/>
</dbReference>
<dbReference type="GO" id="GO:0000155">
    <property type="term" value="F:phosphorelay sensor kinase activity"/>
    <property type="evidence" value="ECO:0007669"/>
    <property type="project" value="InterPro"/>
</dbReference>
<reference evidence="22 23" key="1">
    <citation type="submission" date="2006-12" db="EMBL/GenBank/DDBJ databases">
        <title>Complete sequence of Chlorobium phaeobacteroides DSM 266.</title>
        <authorList>
            <consortium name="US DOE Joint Genome Institute"/>
            <person name="Copeland A."/>
            <person name="Lucas S."/>
            <person name="Lapidus A."/>
            <person name="Barry K."/>
            <person name="Detter J.C."/>
            <person name="Glavina del Rio T."/>
            <person name="Hammon N."/>
            <person name="Israni S."/>
            <person name="Pitluck S."/>
            <person name="Goltsman E."/>
            <person name="Schmutz J."/>
            <person name="Larimer F."/>
            <person name="Land M."/>
            <person name="Hauser L."/>
            <person name="Mikhailova N."/>
            <person name="Li T."/>
            <person name="Overmann J."/>
            <person name="Bryant D.A."/>
            <person name="Richardson P."/>
        </authorList>
    </citation>
    <scope>NUCLEOTIDE SEQUENCE [LARGE SCALE GENOMIC DNA]</scope>
    <source>
        <strain evidence="22 23">DSM 266</strain>
    </source>
</reference>
<comment type="cofactor">
    <cofactor evidence="2">
        <name>[4Fe-4S] cluster</name>
        <dbReference type="ChEBI" id="CHEBI:49883"/>
    </cofactor>
</comment>
<evidence type="ECO:0000256" key="4">
    <source>
        <dbReference type="ARBA" id="ARBA00012438"/>
    </source>
</evidence>
<evidence type="ECO:0000313" key="23">
    <source>
        <dbReference type="Proteomes" id="UP000008701"/>
    </source>
</evidence>
<keyword evidence="9" id="KW-0808">Transferase</keyword>
<evidence type="ECO:0000256" key="3">
    <source>
        <dbReference type="ARBA" id="ARBA00004496"/>
    </source>
</evidence>
<dbReference type="InterPro" id="IPR011712">
    <property type="entry name" value="Sig_transdc_His_kin_sub3_dim/P"/>
</dbReference>
<evidence type="ECO:0000256" key="2">
    <source>
        <dbReference type="ARBA" id="ARBA00001966"/>
    </source>
</evidence>
<dbReference type="STRING" id="290317.Cpha266_2687"/>
<comment type="catalytic activity">
    <reaction evidence="1">
        <text>ATP + protein L-histidine = ADP + protein N-phospho-L-histidine.</text>
        <dbReference type="EC" id="2.7.13.3"/>
    </reaction>
</comment>
<keyword evidence="16" id="KW-0411">Iron-sulfur</keyword>
<sequence>MKKNRTADADDFSEKRLQAEAILLHERKKKVDSLESVEDRLRIIHELSVNQIELEMQQDELLQSRAVLEAGLKRYNELYDFAPLGYLTIAADSTIRKLNLTAATMLGLDRSLLKGDRLGRFIVYEDLPVFNALIKRVFATRESGYCEVMLLDHARDKQEIATSGPRQRRMVRIDAIVNSEKQECWAFLTDITIQKQLEDSLWESDRLYRCLIETVSEGVLVIHGDHLRFVNPIVSEMTGYTEAELLSFSFTDMMHPDDRERVKHHHLKCLKSDLPDLRIELRIIKKNGRILWIEMGGLKTEWNGKPAMLYVLIDITERKVLEEKLQTEKQQLLDTLRTTDQYQAQLQELNSKIKVMSEVEERSLLYRDLHDGAGQSLHAVCLHLKMIADGRGGYGDLKSLASELAGEIADISAEIRDIAHHLRPAYLQEITLDRAIIKRCEMLGRRGVPISISCVGDFSSLSCQVSENLYRISQEAIANADRHAAATLITVRLTRVDNALTLLIADNGCGIKDVSTNKGVGLRIIEERVSLIGGKLDMASTASGTTITVTLELP</sequence>
<dbReference type="InterPro" id="IPR035965">
    <property type="entry name" value="PAS-like_dom_sf"/>
</dbReference>
<dbReference type="CDD" id="cd16917">
    <property type="entry name" value="HATPase_UhpB-NarQ-NarX-like"/>
    <property type="match status" value="1"/>
</dbReference>
<evidence type="ECO:0000256" key="17">
    <source>
        <dbReference type="ARBA" id="ARBA00024827"/>
    </source>
</evidence>
<dbReference type="InterPro" id="IPR001610">
    <property type="entry name" value="PAC"/>
</dbReference>
<evidence type="ECO:0000256" key="13">
    <source>
        <dbReference type="ARBA" id="ARBA00022840"/>
    </source>
</evidence>
<evidence type="ECO:0000259" key="21">
    <source>
        <dbReference type="PROSITE" id="PS50113"/>
    </source>
</evidence>
<proteinExistence type="predicted"/>
<dbReference type="PROSITE" id="PS50109">
    <property type="entry name" value="HIS_KIN"/>
    <property type="match status" value="1"/>
</dbReference>
<dbReference type="SMART" id="SM00091">
    <property type="entry name" value="PAS"/>
    <property type="match status" value="2"/>
</dbReference>
<dbReference type="SMART" id="SM00387">
    <property type="entry name" value="HATPase_c"/>
    <property type="match status" value="1"/>
</dbReference>
<dbReference type="GO" id="GO:0005524">
    <property type="term" value="F:ATP binding"/>
    <property type="evidence" value="ECO:0007669"/>
    <property type="project" value="UniProtKB-KW"/>
</dbReference>
<dbReference type="Pfam" id="PF13188">
    <property type="entry name" value="PAS_8"/>
    <property type="match status" value="1"/>
</dbReference>
<name>A1BJU4_CHLPD</name>
<dbReference type="KEGG" id="cph:Cpha266_2687"/>
<dbReference type="PANTHER" id="PTHR24421:SF10">
    <property type="entry name" value="NITRATE_NITRITE SENSOR PROTEIN NARQ"/>
    <property type="match status" value="1"/>
</dbReference>
<evidence type="ECO:0000259" key="20">
    <source>
        <dbReference type="PROSITE" id="PS50112"/>
    </source>
</evidence>
<keyword evidence="15" id="KW-0902">Two-component regulatory system</keyword>
<dbReference type="Pfam" id="PF02518">
    <property type="entry name" value="HATPase_c"/>
    <property type="match status" value="1"/>
</dbReference>
<evidence type="ECO:0000256" key="1">
    <source>
        <dbReference type="ARBA" id="ARBA00000085"/>
    </source>
</evidence>
<comment type="function">
    <text evidence="17">Member of the two-component regulatory system NreB/NreC involved in the control of dissimilatory nitrate/nitrite reduction in response to oxygen. NreB functions as a direct oxygen sensor histidine kinase which is autophosphorylated, in the absence of oxygen, probably at the conserved histidine residue, and transfers its phosphate group probably to a conserved aspartate residue of NreC. NreB/NreC activates the expression of the nitrate (narGHJI) and nitrite (nir) reductase operons, as well as the putative nitrate transporter gene narT.</text>
</comment>
<dbReference type="SUPFAM" id="SSF55785">
    <property type="entry name" value="PYP-like sensor domain (PAS domain)"/>
    <property type="match status" value="2"/>
</dbReference>
<dbReference type="InterPro" id="IPR013655">
    <property type="entry name" value="PAS_fold_3"/>
</dbReference>
<evidence type="ECO:0000256" key="14">
    <source>
        <dbReference type="ARBA" id="ARBA00023004"/>
    </source>
</evidence>
<accession>A1BJU4</accession>
<dbReference type="eggNOG" id="COG4585">
    <property type="taxonomic scope" value="Bacteria"/>
</dbReference>
<evidence type="ECO:0000313" key="22">
    <source>
        <dbReference type="EMBL" id="ABL66671.1"/>
    </source>
</evidence>
<dbReference type="GO" id="GO:0005737">
    <property type="term" value="C:cytoplasm"/>
    <property type="evidence" value="ECO:0007669"/>
    <property type="project" value="UniProtKB-SubCell"/>
</dbReference>
<evidence type="ECO:0000256" key="16">
    <source>
        <dbReference type="ARBA" id="ARBA00023014"/>
    </source>
</evidence>
<dbReference type="PRINTS" id="PR00344">
    <property type="entry name" value="BCTRLSENSOR"/>
</dbReference>
<evidence type="ECO:0000256" key="6">
    <source>
        <dbReference type="ARBA" id="ARBA00022485"/>
    </source>
</evidence>
<dbReference type="InterPro" id="IPR000700">
    <property type="entry name" value="PAS-assoc_C"/>
</dbReference>
<keyword evidence="13" id="KW-0067">ATP-binding</keyword>
<dbReference type="InterPro" id="IPR000014">
    <property type="entry name" value="PAS"/>
</dbReference>
<dbReference type="HOGENOM" id="CLU_000445_114_0_10"/>
<dbReference type="PROSITE" id="PS50112">
    <property type="entry name" value="PAS"/>
    <property type="match status" value="1"/>
</dbReference>
<dbReference type="InterPro" id="IPR036890">
    <property type="entry name" value="HATPase_C_sf"/>
</dbReference>
<dbReference type="Gene3D" id="3.30.450.20">
    <property type="entry name" value="PAS domain"/>
    <property type="match status" value="2"/>
</dbReference>
<dbReference type="SUPFAM" id="SSF55874">
    <property type="entry name" value="ATPase domain of HSP90 chaperone/DNA topoisomerase II/histidine kinase"/>
    <property type="match status" value="1"/>
</dbReference>
<feature type="domain" description="PAS" evidence="20">
    <location>
        <begin position="204"/>
        <end position="273"/>
    </location>
</feature>